<dbReference type="Proteomes" id="UP000248889">
    <property type="component" value="Unassembled WGS sequence"/>
</dbReference>
<dbReference type="SUPFAM" id="SSF48179">
    <property type="entry name" value="6-phosphogluconate dehydrogenase C-terminal domain-like"/>
    <property type="match status" value="1"/>
</dbReference>
<name>A0A2X0KFR2_9ACTN</name>
<keyword evidence="4" id="KW-1185">Reference proteome</keyword>
<dbReference type="NCBIfam" id="NF005089">
    <property type="entry name" value="PRK06522.1-4"/>
    <property type="match status" value="1"/>
</dbReference>
<comment type="caution">
    <text evidence="3">The sequence shown here is derived from an EMBL/GenBank/DDBJ whole genome shotgun (WGS) entry which is preliminary data.</text>
</comment>
<feature type="domain" description="Ketopantoate reductase C-terminal" evidence="2">
    <location>
        <begin position="204"/>
        <end position="322"/>
    </location>
</feature>
<dbReference type="InterPro" id="IPR013328">
    <property type="entry name" value="6PGD_dom2"/>
</dbReference>
<dbReference type="RefSeq" id="WP_111500640.1">
    <property type="nucleotide sequence ID" value="NZ_QKYN01000038.1"/>
</dbReference>
<protein>
    <submittedName>
        <fullName evidence="3">2-dehydropantoate 2-reductase</fullName>
    </submittedName>
</protein>
<evidence type="ECO:0000259" key="2">
    <source>
        <dbReference type="Pfam" id="PF08546"/>
    </source>
</evidence>
<dbReference type="Gene3D" id="1.10.1040.10">
    <property type="entry name" value="N-(1-d-carboxylethyl)-l-norvaline Dehydrogenase, domain 2"/>
    <property type="match status" value="1"/>
</dbReference>
<dbReference type="EMBL" id="QKYN01000038">
    <property type="protein sequence ID" value="RAG85680.1"/>
    <property type="molecule type" value="Genomic_DNA"/>
</dbReference>
<organism evidence="3 4">
    <name type="scientific">Streptacidiphilus pinicola</name>
    <dbReference type="NCBI Taxonomy" id="2219663"/>
    <lineage>
        <taxon>Bacteria</taxon>
        <taxon>Bacillati</taxon>
        <taxon>Actinomycetota</taxon>
        <taxon>Actinomycetes</taxon>
        <taxon>Kitasatosporales</taxon>
        <taxon>Streptomycetaceae</taxon>
        <taxon>Streptacidiphilus</taxon>
    </lineage>
</organism>
<proteinExistence type="predicted"/>
<dbReference type="InterPro" id="IPR008927">
    <property type="entry name" value="6-PGluconate_DH-like_C_sf"/>
</dbReference>
<dbReference type="Pfam" id="PF02558">
    <property type="entry name" value="ApbA"/>
    <property type="match status" value="1"/>
</dbReference>
<dbReference type="Gene3D" id="3.40.50.720">
    <property type="entry name" value="NAD(P)-binding Rossmann-like Domain"/>
    <property type="match status" value="1"/>
</dbReference>
<dbReference type="Pfam" id="PF08546">
    <property type="entry name" value="ApbA_C"/>
    <property type="match status" value="1"/>
</dbReference>
<dbReference type="PANTHER" id="PTHR21708:SF45">
    <property type="entry name" value="2-DEHYDROPANTOATE 2-REDUCTASE"/>
    <property type="match status" value="1"/>
</dbReference>
<dbReference type="InterPro" id="IPR036291">
    <property type="entry name" value="NAD(P)-bd_dom_sf"/>
</dbReference>
<dbReference type="SUPFAM" id="SSF51735">
    <property type="entry name" value="NAD(P)-binding Rossmann-fold domains"/>
    <property type="match status" value="1"/>
</dbReference>
<dbReference type="AlphaFoldDB" id="A0A2X0KFR2"/>
<dbReference type="OrthoDB" id="9796561at2"/>
<evidence type="ECO:0000313" key="4">
    <source>
        <dbReference type="Proteomes" id="UP000248889"/>
    </source>
</evidence>
<dbReference type="PANTHER" id="PTHR21708">
    <property type="entry name" value="PROBABLE 2-DEHYDROPANTOATE 2-REDUCTASE"/>
    <property type="match status" value="1"/>
</dbReference>
<dbReference type="InterPro" id="IPR051402">
    <property type="entry name" value="KPR-Related"/>
</dbReference>
<gene>
    <name evidence="3" type="ORF">DN069_10560</name>
</gene>
<accession>A0A2X0KFR2</accession>
<dbReference type="InterPro" id="IPR013752">
    <property type="entry name" value="KPA_reductase"/>
</dbReference>
<feature type="domain" description="Ketopantoate reductase N-terminal" evidence="1">
    <location>
        <begin position="3"/>
        <end position="111"/>
    </location>
</feature>
<evidence type="ECO:0000259" key="1">
    <source>
        <dbReference type="Pfam" id="PF02558"/>
    </source>
</evidence>
<dbReference type="FunFam" id="1.10.1040.10:FF:000017">
    <property type="entry name" value="2-dehydropantoate 2-reductase"/>
    <property type="match status" value="1"/>
</dbReference>
<dbReference type="InterPro" id="IPR013332">
    <property type="entry name" value="KPR_N"/>
</dbReference>
<evidence type="ECO:0000313" key="3">
    <source>
        <dbReference type="EMBL" id="RAG85680.1"/>
    </source>
</evidence>
<sequence>MRITVMGAGAIGGFVGTRLAAAGVPVGAVARGATHAALAAHGWRVREADGTLLTAPVAALADSADAASVAALGTQDLVVLAVKAQSLPAVLPAVTPLLGPDTVVLPALNGVPWWFFEGFGGPCEGRTLDSVDPGGRAAAAIPVRHVVGSVVHMSCATPEPGLIRHVAGTGLILGEPARAETPRLAELVALMRGAGLDATASISIHEDIWYKLWGNMTTNPVSALTRATADRILDDELVLAFCHAAMREAAEIGARIGCPIDETPADRTVVTRKLGAFRTSMLQDMEAGRELELNALVGAVREIGRLVQVPTPTVDAILGLTRLAAACR</sequence>
<dbReference type="GO" id="GO:0005737">
    <property type="term" value="C:cytoplasm"/>
    <property type="evidence" value="ECO:0007669"/>
    <property type="project" value="TreeGrafter"/>
</dbReference>
<reference evidence="3 4" key="1">
    <citation type="submission" date="2018-06" db="EMBL/GenBank/DDBJ databases">
        <title>Streptacidiphilus pinicola sp. nov., isolated from pine grove soil.</title>
        <authorList>
            <person name="Roh S.G."/>
            <person name="Park S."/>
            <person name="Kim M.-K."/>
            <person name="Yun B.-R."/>
            <person name="Park J."/>
            <person name="Kim M.J."/>
            <person name="Kim Y.S."/>
            <person name="Kim S.B."/>
        </authorList>
    </citation>
    <scope>NUCLEOTIDE SEQUENCE [LARGE SCALE GENOMIC DNA]</scope>
    <source>
        <strain evidence="3 4">MMS16-CNU450</strain>
    </source>
</reference>